<organism evidence="2">
    <name type="scientific">Mesocestoides corti</name>
    <name type="common">Flatworm</name>
    <dbReference type="NCBI Taxonomy" id="53468"/>
    <lineage>
        <taxon>Eukaryota</taxon>
        <taxon>Metazoa</taxon>
        <taxon>Spiralia</taxon>
        <taxon>Lophotrochozoa</taxon>
        <taxon>Platyhelminthes</taxon>
        <taxon>Cestoda</taxon>
        <taxon>Eucestoda</taxon>
        <taxon>Cyclophyllidea</taxon>
        <taxon>Mesocestoididae</taxon>
        <taxon>Mesocestoides</taxon>
    </lineage>
</organism>
<dbReference type="AlphaFoldDB" id="A0A5K3G267"/>
<feature type="compositionally biased region" description="Polar residues" evidence="1">
    <location>
        <begin position="100"/>
        <end position="110"/>
    </location>
</feature>
<sequence length="110" mass="12126">RDALLHPYFEDLDRTQLPACGEEYVGLSIDHIPQELATIFAAASNEEQTFEEFENIDIGQIPIVPSTVALGAALFPSAAARAKLIQQQEDERQGTDEPLSENQIVNMSIN</sequence>
<feature type="region of interest" description="Disordered" evidence="1">
    <location>
        <begin position="86"/>
        <end position="110"/>
    </location>
</feature>
<evidence type="ECO:0000313" key="2">
    <source>
        <dbReference type="WBParaSite" id="MCU_013080-RA"/>
    </source>
</evidence>
<evidence type="ECO:0000256" key="1">
    <source>
        <dbReference type="SAM" id="MobiDB-lite"/>
    </source>
</evidence>
<dbReference type="WBParaSite" id="MCU_013080-RA">
    <property type="protein sequence ID" value="MCU_013080-RA"/>
    <property type="gene ID" value="MCU_013080"/>
</dbReference>
<reference evidence="2" key="1">
    <citation type="submission" date="2019-11" db="UniProtKB">
        <authorList>
            <consortium name="WormBaseParasite"/>
        </authorList>
    </citation>
    <scope>IDENTIFICATION</scope>
</reference>
<proteinExistence type="predicted"/>
<accession>A0A5K3G267</accession>
<protein>
    <submittedName>
        <fullName evidence="2">AGC-kinase C-terminal domain-containing protein</fullName>
    </submittedName>
</protein>
<name>A0A5K3G267_MESCO</name>